<evidence type="ECO:0000256" key="1">
    <source>
        <dbReference type="SAM" id="Phobius"/>
    </source>
</evidence>
<keyword evidence="1" id="KW-0472">Membrane</keyword>
<accession>A0A0H2QYN1</accession>
<keyword evidence="3" id="KW-1185">Reference proteome</keyword>
<reference evidence="2 3" key="1">
    <citation type="submission" date="2015-04" db="EMBL/GenBank/DDBJ databases">
        <title>Complete genome sequence of Schizopora paradoxa KUC8140, a cosmopolitan wood degrader in East Asia.</title>
        <authorList>
            <consortium name="DOE Joint Genome Institute"/>
            <person name="Min B."/>
            <person name="Park H."/>
            <person name="Jang Y."/>
            <person name="Kim J.-J."/>
            <person name="Kim K.H."/>
            <person name="Pangilinan J."/>
            <person name="Lipzen A."/>
            <person name="Riley R."/>
            <person name="Grigoriev I.V."/>
            <person name="Spatafora J.W."/>
            <person name="Choi I.-G."/>
        </authorList>
    </citation>
    <scope>NUCLEOTIDE SEQUENCE [LARGE SCALE GENOMIC DNA]</scope>
    <source>
        <strain evidence="2 3">KUC8140</strain>
    </source>
</reference>
<dbReference type="EMBL" id="KQ086721">
    <property type="protein sequence ID" value="KLO04082.1"/>
    <property type="molecule type" value="Genomic_DNA"/>
</dbReference>
<proteinExistence type="predicted"/>
<dbReference type="AlphaFoldDB" id="A0A0H2QYN1"/>
<protein>
    <submittedName>
        <fullName evidence="2">Uncharacterized protein</fullName>
    </submittedName>
</protein>
<keyword evidence="1" id="KW-0812">Transmembrane</keyword>
<sequence length="53" mass="6328">MVILVMLLSQIFVFILLVSLFIFWYFSDGDLFFYHPERLFGKVVEWVSSIIHA</sequence>
<evidence type="ECO:0000313" key="3">
    <source>
        <dbReference type="Proteomes" id="UP000053477"/>
    </source>
</evidence>
<gene>
    <name evidence="2" type="ORF">SCHPADRAFT_911872</name>
</gene>
<dbReference type="Proteomes" id="UP000053477">
    <property type="component" value="Unassembled WGS sequence"/>
</dbReference>
<feature type="transmembrane region" description="Helical" evidence="1">
    <location>
        <begin position="7"/>
        <end position="26"/>
    </location>
</feature>
<evidence type="ECO:0000313" key="2">
    <source>
        <dbReference type="EMBL" id="KLO04082.1"/>
    </source>
</evidence>
<organism evidence="2 3">
    <name type="scientific">Schizopora paradoxa</name>
    <dbReference type="NCBI Taxonomy" id="27342"/>
    <lineage>
        <taxon>Eukaryota</taxon>
        <taxon>Fungi</taxon>
        <taxon>Dikarya</taxon>
        <taxon>Basidiomycota</taxon>
        <taxon>Agaricomycotina</taxon>
        <taxon>Agaricomycetes</taxon>
        <taxon>Hymenochaetales</taxon>
        <taxon>Schizoporaceae</taxon>
        <taxon>Schizopora</taxon>
    </lineage>
</organism>
<dbReference type="InParanoid" id="A0A0H2QYN1"/>
<name>A0A0H2QYN1_9AGAM</name>
<keyword evidence="1" id="KW-1133">Transmembrane helix</keyword>